<dbReference type="PANTHER" id="PTHR35795">
    <property type="entry name" value="SLR1885 PROTEIN"/>
    <property type="match status" value="1"/>
</dbReference>
<gene>
    <name evidence="8" type="ORF">CYL18_00615</name>
</gene>
<keyword evidence="3" id="KW-0547">Nucleotide-binding</keyword>
<dbReference type="NCBIfam" id="TIGR00277">
    <property type="entry name" value="HDIG"/>
    <property type="match status" value="1"/>
</dbReference>
<evidence type="ECO:0000256" key="1">
    <source>
        <dbReference type="ARBA" id="ARBA00012506"/>
    </source>
</evidence>
<evidence type="ECO:0000256" key="2">
    <source>
        <dbReference type="ARBA" id="ARBA00022723"/>
    </source>
</evidence>
<dbReference type="InterPro" id="IPR006675">
    <property type="entry name" value="HDIG_dom"/>
</dbReference>
<keyword evidence="4 8" id="KW-0378">Hydrolase</keyword>
<dbReference type="SMART" id="SM00471">
    <property type="entry name" value="HDc"/>
    <property type="match status" value="1"/>
</dbReference>
<dbReference type="PROSITE" id="PS51831">
    <property type="entry name" value="HD"/>
    <property type="match status" value="1"/>
</dbReference>
<evidence type="ECO:0000313" key="8">
    <source>
        <dbReference type="EMBL" id="PQD96437.1"/>
    </source>
</evidence>
<keyword evidence="2" id="KW-0479">Metal-binding</keyword>
<dbReference type="GO" id="GO:0046872">
    <property type="term" value="F:metal ion binding"/>
    <property type="evidence" value="ECO:0007669"/>
    <property type="project" value="UniProtKB-KW"/>
</dbReference>
<dbReference type="OrthoDB" id="9782134at2"/>
<dbReference type="GO" id="GO:0008803">
    <property type="term" value="F:bis(5'-nucleosyl)-tetraphosphatase (symmetrical) activity"/>
    <property type="evidence" value="ECO:0007669"/>
    <property type="project" value="UniProtKB-EC"/>
</dbReference>
<dbReference type="Proteomes" id="UP000239663">
    <property type="component" value="Unassembled WGS sequence"/>
</dbReference>
<evidence type="ECO:0000256" key="4">
    <source>
        <dbReference type="ARBA" id="ARBA00022801"/>
    </source>
</evidence>
<keyword evidence="5" id="KW-0408">Iron</keyword>
<dbReference type="NCBIfam" id="TIGR00488">
    <property type="entry name" value="bis(5'-nucleosyl)-tetraphosphatase (symmetrical) YqeK"/>
    <property type="match status" value="1"/>
</dbReference>
<protein>
    <recommendedName>
        <fullName evidence="1">bis(5'-nucleosyl)-tetraphosphatase (symmetrical)</fullName>
        <ecNumber evidence="1">3.6.1.41</ecNumber>
    </recommendedName>
</protein>
<evidence type="ECO:0000256" key="3">
    <source>
        <dbReference type="ARBA" id="ARBA00022741"/>
    </source>
</evidence>
<dbReference type="InterPro" id="IPR005249">
    <property type="entry name" value="YqeK"/>
</dbReference>
<dbReference type="RefSeq" id="WP_104847536.1">
    <property type="nucleotide sequence ID" value="NZ_PKOZ01000001.1"/>
</dbReference>
<dbReference type="Gene3D" id="1.10.3210.10">
    <property type="entry name" value="Hypothetical protein af1432"/>
    <property type="match status" value="1"/>
</dbReference>
<proteinExistence type="predicted"/>
<dbReference type="InterPro" id="IPR003607">
    <property type="entry name" value="HD/PDEase_dom"/>
</dbReference>
<comment type="caution">
    <text evidence="8">The sequence shown here is derived from an EMBL/GenBank/DDBJ whole genome shotgun (WGS) entry which is preliminary data.</text>
</comment>
<dbReference type="Pfam" id="PF01966">
    <property type="entry name" value="HD"/>
    <property type="match status" value="1"/>
</dbReference>
<evidence type="ECO:0000256" key="6">
    <source>
        <dbReference type="ARBA" id="ARBA00049417"/>
    </source>
</evidence>
<name>A0A2S7N340_9BACI</name>
<dbReference type="EMBL" id="PKOZ01000001">
    <property type="protein sequence ID" value="PQD96437.1"/>
    <property type="molecule type" value="Genomic_DNA"/>
</dbReference>
<evidence type="ECO:0000313" key="9">
    <source>
        <dbReference type="Proteomes" id="UP000239663"/>
    </source>
</evidence>
<dbReference type="InterPro" id="IPR006674">
    <property type="entry name" value="HD_domain"/>
</dbReference>
<keyword evidence="9" id="KW-1185">Reference proteome</keyword>
<evidence type="ECO:0000256" key="5">
    <source>
        <dbReference type="ARBA" id="ARBA00023004"/>
    </source>
</evidence>
<sequence>MDKTKALELVKQQLPEKRYIHTLGVVQSAKELAHRYGVDEDKAELAAIYHDYAKYRPLDEMEQIIKDDGLPADLLTANTELWHAPVGAVLVRREAGVEDEEILSAIRYHTSGRAQMTELEKVIYLADYIEPGRSFPGVDEVRELAARSLDEAVMKAIANTIAFLMSKQQTIYPDTFHAYNDFAMHKGGHRNE</sequence>
<organism evidence="8 9">
    <name type="scientific">Pradoshia eiseniae</name>
    <dbReference type="NCBI Taxonomy" id="2064768"/>
    <lineage>
        <taxon>Bacteria</taxon>
        <taxon>Bacillati</taxon>
        <taxon>Bacillota</taxon>
        <taxon>Bacilli</taxon>
        <taxon>Bacillales</taxon>
        <taxon>Bacillaceae</taxon>
        <taxon>Pradoshia</taxon>
    </lineage>
</organism>
<dbReference type="InterPro" id="IPR051094">
    <property type="entry name" value="Diverse_Catalytic_Enzymes"/>
</dbReference>
<evidence type="ECO:0000259" key="7">
    <source>
        <dbReference type="PROSITE" id="PS51831"/>
    </source>
</evidence>
<dbReference type="SUPFAM" id="SSF109604">
    <property type="entry name" value="HD-domain/PDEase-like"/>
    <property type="match status" value="1"/>
</dbReference>
<accession>A0A2S7N340</accession>
<dbReference type="GO" id="GO:0000166">
    <property type="term" value="F:nucleotide binding"/>
    <property type="evidence" value="ECO:0007669"/>
    <property type="project" value="UniProtKB-KW"/>
</dbReference>
<feature type="domain" description="HD" evidence="7">
    <location>
        <begin position="18"/>
        <end position="132"/>
    </location>
</feature>
<dbReference type="CDD" id="cd00077">
    <property type="entry name" value="HDc"/>
    <property type="match status" value="1"/>
</dbReference>
<dbReference type="PANTHER" id="PTHR35795:SF1">
    <property type="entry name" value="BIS(5'-NUCLEOSYL)-TETRAPHOSPHATASE, SYMMETRICAL"/>
    <property type="match status" value="1"/>
</dbReference>
<comment type="catalytic activity">
    <reaction evidence="6">
        <text>P(1),P(4)-bis(5'-adenosyl) tetraphosphate + H2O = 2 ADP + 2 H(+)</text>
        <dbReference type="Rhea" id="RHEA:24252"/>
        <dbReference type="ChEBI" id="CHEBI:15377"/>
        <dbReference type="ChEBI" id="CHEBI:15378"/>
        <dbReference type="ChEBI" id="CHEBI:58141"/>
        <dbReference type="ChEBI" id="CHEBI:456216"/>
        <dbReference type="EC" id="3.6.1.41"/>
    </reaction>
</comment>
<reference evidence="8 9" key="1">
    <citation type="submission" date="2017-12" db="EMBL/GenBank/DDBJ databases">
        <title>Taxonomic description and draft genome of Pradoshia cofamensis Gen. nov., sp. nov., a thermotolerant bacillale isolated from anterior gut of earthworm Eisenia fetida.</title>
        <authorList>
            <person name="Saha T."/>
            <person name="Chakraborty R."/>
        </authorList>
    </citation>
    <scope>NUCLEOTIDE SEQUENCE [LARGE SCALE GENOMIC DNA]</scope>
    <source>
        <strain evidence="8 9">EAG3</strain>
    </source>
</reference>
<dbReference type="EC" id="3.6.1.41" evidence="1"/>
<dbReference type="AlphaFoldDB" id="A0A2S7N340"/>